<keyword evidence="9" id="KW-1185">Reference proteome</keyword>
<dbReference type="InterPro" id="IPR002942">
    <property type="entry name" value="S4_RNA-bd"/>
</dbReference>
<comment type="caution">
    <text evidence="8">The sequence shown here is derived from an EMBL/GenBank/DDBJ whole genome shotgun (WGS) entry which is preliminary data.</text>
</comment>
<evidence type="ECO:0000313" key="9">
    <source>
        <dbReference type="Proteomes" id="UP000016762"/>
    </source>
</evidence>
<dbReference type="GO" id="GO:0003723">
    <property type="term" value="F:RNA binding"/>
    <property type="evidence" value="ECO:0007669"/>
    <property type="project" value="UniProtKB-KW"/>
</dbReference>
<dbReference type="NCBIfam" id="TIGR00005">
    <property type="entry name" value="rluA_subfam"/>
    <property type="match status" value="1"/>
</dbReference>
<dbReference type="InterPro" id="IPR036986">
    <property type="entry name" value="S4_RNA-bd_sf"/>
</dbReference>
<evidence type="ECO:0000256" key="4">
    <source>
        <dbReference type="PIRSR" id="PIRSR606225-1"/>
    </source>
</evidence>
<dbReference type="EC" id="5.4.99.-" evidence="6"/>
<dbReference type="EMBL" id="AWXE01000004">
    <property type="protein sequence ID" value="ERL46253.1"/>
    <property type="molecule type" value="Genomic_DNA"/>
</dbReference>
<evidence type="ECO:0000256" key="1">
    <source>
        <dbReference type="ARBA" id="ARBA00010876"/>
    </source>
</evidence>
<dbReference type="PANTHER" id="PTHR21600">
    <property type="entry name" value="MITOCHONDRIAL RNA PSEUDOURIDINE SYNTHASE"/>
    <property type="match status" value="1"/>
</dbReference>
<accession>U2WRU8</accession>
<dbReference type="Pfam" id="PF00849">
    <property type="entry name" value="PseudoU_synth_2"/>
    <property type="match status" value="1"/>
</dbReference>
<dbReference type="SMART" id="SM00363">
    <property type="entry name" value="S4"/>
    <property type="match status" value="1"/>
</dbReference>
<dbReference type="RefSeq" id="WP_021777232.1">
    <property type="nucleotide sequence ID" value="NZ_AWXE01000004.1"/>
</dbReference>
<evidence type="ECO:0000256" key="6">
    <source>
        <dbReference type="RuleBase" id="RU362028"/>
    </source>
</evidence>
<comment type="catalytic activity">
    <reaction evidence="6">
        <text>a uridine in RNA = a pseudouridine in RNA</text>
        <dbReference type="Rhea" id="RHEA:48348"/>
        <dbReference type="Rhea" id="RHEA-COMP:12068"/>
        <dbReference type="Rhea" id="RHEA-COMP:12069"/>
        <dbReference type="ChEBI" id="CHEBI:65314"/>
        <dbReference type="ChEBI" id="CHEBI:65315"/>
    </reaction>
</comment>
<dbReference type="InterPro" id="IPR050188">
    <property type="entry name" value="RluA_PseudoU_synthase"/>
</dbReference>
<keyword evidence="5" id="KW-0694">RNA-binding</keyword>
<dbReference type="PROSITE" id="PS50889">
    <property type="entry name" value="S4"/>
    <property type="match status" value="1"/>
</dbReference>
<proteinExistence type="inferred from homology"/>
<evidence type="ECO:0000256" key="3">
    <source>
        <dbReference type="ARBA" id="ARBA00036882"/>
    </source>
</evidence>
<evidence type="ECO:0000313" key="8">
    <source>
        <dbReference type="EMBL" id="ERL46253.1"/>
    </source>
</evidence>
<dbReference type="GO" id="GO:0016740">
    <property type="term" value="F:transferase activity"/>
    <property type="evidence" value="ECO:0007669"/>
    <property type="project" value="UniProtKB-KW"/>
</dbReference>
<comment type="catalytic activity">
    <reaction evidence="3">
        <text>uridine(1911/1915/1917) in 23S rRNA = pseudouridine(1911/1915/1917) in 23S rRNA</text>
        <dbReference type="Rhea" id="RHEA:42524"/>
        <dbReference type="Rhea" id="RHEA-COMP:10097"/>
        <dbReference type="Rhea" id="RHEA-COMP:10098"/>
        <dbReference type="ChEBI" id="CHEBI:65314"/>
        <dbReference type="ChEBI" id="CHEBI:65315"/>
        <dbReference type="EC" id="5.4.99.23"/>
    </reaction>
</comment>
<dbReference type="STRING" id="1397666.RS24_01251"/>
<keyword evidence="2 6" id="KW-0413">Isomerase</keyword>
<dbReference type="AlphaFoldDB" id="U2WRU8"/>
<dbReference type="CDD" id="cd02869">
    <property type="entry name" value="PseudoU_synth_RluA_like"/>
    <property type="match status" value="1"/>
</dbReference>
<comment type="function">
    <text evidence="6">Responsible for synthesis of pseudouridine from uracil.</text>
</comment>
<sequence>MSDTCFTYITTNDDDGKRLDALLASQLEFSRARLQGLIREGQVIVIRQQQEHTIKDPSWRVKPEDEITLTLPPLKDSSVKPEDIALDILFEDDSVIVINKAAGLVVHPAPGSPDGTLVNALLAHCGDSLSGIGGEKRPGIVHRLDKDTSGVMIAAKTDNAHNALAEQFAAHGRDGRLQRRYQALVWGQVMPPVGRVEAALARHPTNRKKMAVSHHETARFAATDYTALHNWTHVPISNLTCILETGRTHQIRVHMAHIGHPVIGDEMYGSSQRSRLNTLPEKTAATIAALGRQALHAELLGFEHPETQEPMTFTAALPADMQAVLDVLNEGETHPDD</sequence>
<comment type="similarity">
    <text evidence="1 6">Belongs to the pseudouridine synthase RluA family.</text>
</comment>
<evidence type="ECO:0000256" key="5">
    <source>
        <dbReference type="PROSITE-ProRule" id="PRU00182"/>
    </source>
</evidence>
<dbReference type="SUPFAM" id="SSF55120">
    <property type="entry name" value="Pseudouridine synthase"/>
    <property type="match status" value="1"/>
</dbReference>
<dbReference type="PATRIC" id="fig|1397666.3.peg.1139"/>
<organism evidence="8 9">
    <name type="scientific">Candidatus Micropelagius thuwalensis</name>
    <dbReference type="NCBI Taxonomy" id="1397666"/>
    <lineage>
        <taxon>Bacteria</taxon>
        <taxon>Pseudomonadati</taxon>
        <taxon>Pseudomonadota</taxon>
        <taxon>Alphaproteobacteria</taxon>
        <taxon>PS1 clade</taxon>
        <taxon>Candidatus Micropelagius</taxon>
    </lineage>
</organism>
<dbReference type="InterPro" id="IPR020103">
    <property type="entry name" value="PsdUridine_synth_cat_dom_sf"/>
</dbReference>
<evidence type="ECO:0000259" key="7">
    <source>
        <dbReference type="SMART" id="SM00363"/>
    </source>
</evidence>
<dbReference type="Proteomes" id="UP000016762">
    <property type="component" value="Unassembled WGS sequence"/>
</dbReference>
<reference evidence="8 9" key="1">
    <citation type="journal article" date="2014" name="FEMS Microbiol. Ecol.">
        <title>Genomic differentiation among two strains of the PS1 clade isolated from geographically separated marine habitats.</title>
        <authorList>
            <person name="Jimenez-Infante F."/>
            <person name="Ngugi D.K."/>
            <person name="Alam I."/>
            <person name="Rashid M."/>
            <person name="Baalawi W."/>
            <person name="Kamau A.A."/>
            <person name="Bajic V.B."/>
            <person name="Stingl U."/>
        </authorList>
    </citation>
    <scope>NUCLEOTIDE SEQUENCE [LARGE SCALE GENOMIC DNA]</scope>
    <source>
        <strain evidence="8 9">RS24</strain>
    </source>
</reference>
<dbReference type="InterPro" id="IPR006225">
    <property type="entry name" value="PsdUridine_synth_RluC/D"/>
</dbReference>
<dbReference type="SUPFAM" id="SSF55174">
    <property type="entry name" value="Alpha-L RNA-binding motif"/>
    <property type="match status" value="1"/>
</dbReference>
<dbReference type="Gene3D" id="3.30.2350.10">
    <property type="entry name" value="Pseudouridine synthase"/>
    <property type="match status" value="1"/>
</dbReference>
<name>U2WRU8_9PROT</name>
<dbReference type="eggNOG" id="COG0564">
    <property type="taxonomic scope" value="Bacteria"/>
</dbReference>
<dbReference type="InterPro" id="IPR006224">
    <property type="entry name" value="PsdUridine_synth_RluA-like_CS"/>
</dbReference>
<dbReference type="PANTHER" id="PTHR21600:SF44">
    <property type="entry name" value="RIBOSOMAL LARGE SUBUNIT PSEUDOURIDINE SYNTHASE D"/>
    <property type="match status" value="1"/>
</dbReference>
<dbReference type="PROSITE" id="PS01129">
    <property type="entry name" value="PSI_RLU"/>
    <property type="match status" value="1"/>
</dbReference>
<dbReference type="GO" id="GO:0160140">
    <property type="term" value="F:23S rRNA pseudouridine(1911/1915/1917) synthase activity"/>
    <property type="evidence" value="ECO:0007669"/>
    <property type="project" value="UniProtKB-EC"/>
</dbReference>
<keyword evidence="8" id="KW-0808">Transferase</keyword>
<protein>
    <recommendedName>
        <fullName evidence="6">Pseudouridine synthase</fullName>
        <ecNumber evidence="6">5.4.99.-</ecNumber>
    </recommendedName>
</protein>
<feature type="domain" description="RNA-binding S4" evidence="7">
    <location>
        <begin position="17"/>
        <end position="85"/>
    </location>
</feature>
<evidence type="ECO:0000256" key="2">
    <source>
        <dbReference type="ARBA" id="ARBA00023235"/>
    </source>
</evidence>
<gene>
    <name evidence="8" type="ORF">RS24_01251</name>
</gene>
<dbReference type="GO" id="GO:0000455">
    <property type="term" value="P:enzyme-directed rRNA pseudouridine synthesis"/>
    <property type="evidence" value="ECO:0007669"/>
    <property type="project" value="TreeGrafter"/>
</dbReference>
<dbReference type="CDD" id="cd00165">
    <property type="entry name" value="S4"/>
    <property type="match status" value="1"/>
</dbReference>
<feature type="active site" evidence="4">
    <location>
        <position position="145"/>
    </location>
</feature>
<dbReference type="InterPro" id="IPR006145">
    <property type="entry name" value="PsdUridine_synth_RsuA/RluA"/>
</dbReference>
<dbReference type="OrthoDB" id="9807829at2"/>
<dbReference type="Gene3D" id="3.10.290.10">
    <property type="entry name" value="RNA-binding S4 domain"/>
    <property type="match status" value="1"/>
</dbReference>